<proteinExistence type="predicted"/>
<evidence type="ECO:0000256" key="1">
    <source>
        <dbReference type="SAM" id="Coils"/>
    </source>
</evidence>
<feature type="coiled-coil region" evidence="1">
    <location>
        <begin position="93"/>
        <end position="125"/>
    </location>
</feature>
<feature type="compositionally biased region" description="Basic residues" evidence="2">
    <location>
        <begin position="389"/>
        <end position="401"/>
    </location>
</feature>
<dbReference type="Proteomes" id="UP001569151">
    <property type="component" value="Unassembled WGS sequence"/>
</dbReference>
<protein>
    <submittedName>
        <fullName evidence="3">Uncharacterized protein</fullName>
    </submittedName>
</protein>
<evidence type="ECO:0000256" key="2">
    <source>
        <dbReference type="SAM" id="MobiDB-lite"/>
    </source>
</evidence>
<keyword evidence="1" id="KW-0175">Coiled coil</keyword>
<keyword evidence="4" id="KW-1185">Reference proteome</keyword>
<evidence type="ECO:0000313" key="4">
    <source>
        <dbReference type="Proteomes" id="UP001569151"/>
    </source>
</evidence>
<organism evidence="3 4">
    <name type="scientific">Vibrio bivalvicida</name>
    <dbReference type="NCBI Taxonomy" id="1276888"/>
    <lineage>
        <taxon>Bacteria</taxon>
        <taxon>Pseudomonadati</taxon>
        <taxon>Pseudomonadota</taxon>
        <taxon>Gammaproteobacteria</taxon>
        <taxon>Vibrionales</taxon>
        <taxon>Vibrionaceae</taxon>
        <taxon>Vibrio</taxon>
        <taxon>Vibrio oreintalis group</taxon>
    </lineage>
</organism>
<gene>
    <name evidence="3" type="ORF">ACED39_19165</name>
</gene>
<comment type="caution">
    <text evidence="3">The sequence shown here is derived from an EMBL/GenBank/DDBJ whole genome shotgun (WGS) entry which is preliminary data.</text>
</comment>
<reference evidence="3 4" key="1">
    <citation type="submission" date="2024-06" db="EMBL/GenBank/DDBJ databases">
        <authorList>
            <person name="Steensen K."/>
            <person name="Seneca J."/>
            <person name="Bartlau N."/>
            <person name="Yu A.X."/>
            <person name="Polz M.F."/>
        </authorList>
    </citation>
    <scope>NUCLEOTIDE SEQUENCE [LARGE SCALE GENOMIC DNA]</scope>
    <source>
        <strain evidence="3 4">1F146</strain>
    </source>
</reference>
<evidence type="ECO:0000313" key="3">
    <source>
        <dbReference type="EMBL" id="MEZ8210891.1"/>
    </source>
</evidence>
<dbReference type="RefSeq" id="WP_371726527.1">
    <property type="nucleotide sequence ID" value="NZ_JBGOOS010000037.1"/>
</dbReference>
<name>A0ABV4MMZ7_9VIBR</name>
<dbReference type="EMBL" id="JBGOOS010000037">
    <property type="protein sequence ID" value="MEZ8210891.1"/>
    <property type="molecule type" value="Genomic_DNA"/>
</dbReference>
<feature type="region of interest" description="Disordered" evidence="2">
    <location>
        <begin position="368"/>
        <end position="401"/>
    </location>
</feature>
<sequence length="401" mass="47194">MNKDEQKLNTLKQYYNDNIFSKETYCGLELYYEIDAVYALVIDAYPDSIQNPSSYMNQKKVLKDLYRVLENGLEQHFPRLHFMKNEELITVTREEKEADARRIEAEKQRLVKEQKQAERKAFEENHETIFRYKSSNSLIPNYVDFKPNDTTLNIMKKYLHDSSLIELEEHFQFSKEDYFRLEIKNGCIVNFENQNLNVGFMYAMNLLSNKMYTVKPLATPKPLVNLLISGNKKHDIKAGTSDPLIRQKLKKLPLRILDKDRIDFCNFVFRHIQAIETFNPFFEKDLDFYIKNSMRYDKNKEQVISAINKYLSENQMSISELFAVDTSDKEGIELHEMCRKQLVAIFTVLISKYFKLYIENSIDMTEYTKNDKSSSDTETESPSPDKKSNGSRKNKATKNGI</sequence>
<accession>A0ABV4MMZ7</accession>